<dbReference type="PANTHER" id="PTHR19848">
    <property type="entry name" value="WD40 REPEAT PROTEIN"/>
    <property type="match status" value="1"/>
</dbReference>
<keyword evidence="2" id="KW-0677">Repeat</keyword>
<evidence type="ECO:0000256" key="2">
    <source>
        <dbReference type="ARBA" id="ARBA00022737"/>
    </source>
</evidence>
<organism evidence="5 6">
    <name type="scientific">Coemansia asiatica</name>
    <dbReference type="NCBI Taxonomy" id="1052880"/>
    <lineage>
        <taxon>Eukaryota</taxon>
        <taxon>Fungi</taxon>
        <taxon>Fungi incertae sedis</taxon>
        <taxon>Zoopagomycota</taxon>
        <taxon>Kickxellomycotina</taxon>
        <taxon>Kickxellomycetes</taxon>
        <taxon>Kickxellales</taxon>
        <taxon>Kickxellaceae</taxon>
        <taxon>Coemansia</taxon>
    </lineage>
</organism>
<sequence length="431" mass="46531">MSIPGANISSDRRHFFMSSAQLEALEKKEALEKDPLRQKIGSPIRAGGRVLNFELSGTSKAVLALGSHQAKVADLEIKECKRSFVRHSGPVTSVAVMGESYLFEGSRIALSAAWDKTVKVWTVDNPEKILAVLVGHSDFVKCVEAHPSLPLVYTGSADKTIMMWRLPESAKDLLCADENNNNSNKAPIEISPSKIIKGSHTGQIYTLCLDPSAETLYSAGSDASIRAWDALTGKATEASATANNNSDDDDWHIPRGQHQTNIFDIKATENGLWTASADKTAIGWDIETCKADLVLEHKTAVTSVLPIPQVGVVVTGTNGGVIYVWSISSGTPGIIREIHAHIDDVTCLKAAGRMFYSSGLDETLRVWDIKDVVEFKGGLEYVPSELADLKKQTPVSSANTKAGSSGNAGHSVLTEEEERELAELMSDLDDL</sequence>
<evidence type="ECO:0008006" key="7">
    <source>
        <dbReference type="Google" id="ProtNLM"/>
    </source>
</evidence>
<feature type="repeat" description="WD" evidence="3">
    <location>
        <begin position="294"/>
        <end position="330"/>
    </location>
</feature>
<comment type="caution">
    <text evidence="5">The sequence shown here is derived from an EMBL/GenBank/DDBJ whole genome shotgun (WGS) entry which is preliminary data.</text>
</comment>
<evidence type="ECO:0000313" key="5">
    <source>
        <dbReference type="EMBL" id="KAJ1648521.1"/>
    </source>
</evidence>
<accession>A0A9W8CLR6</accession>
<dbReference type="PRINTS" id="PR00320">
    <property type="entry name" value="GPROTEINBRPT"/>
</dbReference>
<keyword evidence="6" id="KW-1185">Reference proteome</keyword>
<dbReference type="SMART" id="SM00320">
    <property type="entry name" value="WD40"/>
    <property type="match status" value="6"/>
</dbReference>
<reference evidence="5" key="1">
    <citation type="submission" date="2022-07" db="EMBL/GenBank/DDBJ databases">
        <title>Phylogenomic reconstructions and comparative analyses of Kickxellomycotina fungi.</title>
        <authorList>
            <person name="Reynolds N.K."/>
            <person name="Stajich J.E."/>
            <person name="Barry K."/>
            <person name="Grigoriev I.V."/>
            <person name="Crous P."/>
            <person name="Smith M.E."/>
        </authorList>
    </citation>
    <scope>NUCLEOTIDE SEQUENCE</scope>
    <source>
        <strain evidence="5">NBRC 105413</strain>
    </source>
</reference>
<name>A0A9W8CLR6_9FUNG</name>
<feature type="compositionally biased region" description="Acidic residues" evidence="4">
    <location>
        <begin position="414"/>
        <end position="431"/>
    </location>
</feature>
<proteinExistence type="predicted"/>
<feature type="repeat" description="WD" evidence="3">
    <location>
        <begin position="338"/>
        <end position="370"/>
    </location>
</feature>
<evidence type="ECO:0000256" key="3">
    <source>
        <dbReference type="PROSITE-ProRule" id="PRU00221"/>
    </source>
</evidence>
<feature type="repeat" description="WD" evidence="3">
    <location>
        <begin position="133"/>
        <end position="166"/>
    </location>
</feature>
<dbReference type="EMBL" id="JANBOH010000004">
    <property type="protein sequence ID" value="KAJ1648521.1"/>
    <property type="molecule type" value="Genomic_DNA"/>
</dbReference>
<dbReference type="InterPro" id="IPR020472">
    <property type="entry name" value="WD40_PAC1"/>
</dbReference>
<keyword evidence="1 3" id="KW-0853">WD repeat</keyword>
<feature type="repeat" description="WD" evidence="3">
    <location>
        <begin position="197"/>
        <end position="238"/>
    </location>
</feature>
<dbReference type="PROSITE" id="PS50082">
    <property type="entry name" value="WD_REPEATS_2"/>
    <property type="match status" value="4"/>
</dbReference>
<feature type="compositionally biased region" description="Polar residues" evidence="4">
    <location>
        <begin position="393"/>
        <end position="408"/>
    </location>
</feature>
<evidence type="ECO:0000313" key="6">
    <source>
        <dbReference type="Proteomes" id="UP001145021"/>
    </source>
</evidence>
<dbReference type="Proteomes" id="UP001145021">
    <property type="component" value="Unassembled WGS sequence"/>
</dbReference>
<dbReference type="PROSITE" id="PS50294">
    <property type="entry name" value="WD_REPEATS_REGION"/>
    <property type="match status" value="2"/>
</dbReference>
<dbReference type="InterPro" id="IPR015943">
    <property type="entry name" value="WD40/YVTN_repeat-like_dom_sf"/>
</dbReference>
<protein>
    <recommendedName>
        <fullName evidence="7">WD40 repeat-like protein</fullName>
    </recommendedName>
</protein>
<feature type="region of interest" description="Disordered" evidence="4">
    <location>
        <begin position="392"/>
        <end position="431"/>
    </location>
</feature>
<evidence type="ECO:0000256" key="4">
    <source>
        <dbReference type="SAM" id="MobiDB-lite"/>
    </source>
</evidence>
<dbReference type="PANTHER" id="PTHR19848:SF8">
    <property type="entry name" value="F-BOX AND WD REPEAT DOMAIN CONTAINING 7"/>
    <property type="match status" value="1"/>
</dbReference>
<dbReference type="Pfam" id="PF00400">
    <property type="entry name" value="WD40"/>
    <property type="match status" value="4"/>
</dbReference>
<evidence type="ECO:0000256" key="1">
    <source>
        <dbReference type="ARBA" id="ARBA00022574"/>
    </source>
</evidence>
<gene>
    <name evidence="5" type="ORF">LPJ64_000219</name>
</gene>
<dbReference type="Gene3D" id="2.130.10.10">
    <property type="entry name" value="YVTN repeat-like/Quinoprotein amine dehydrogenase"/>
    <property type="match status" value="2"/>
</dbReference>
<dbReference type="AlphaFoldDB" id="A0A9W8CLR6"/>
<dbReference type="SUPFAM" id="SSF50978">
    <property type="entry name" value="WD40 repeat-like"/>
    <property type="match status" value="1"/>
</dbReference>
<dbReference type="InterPro" id="IPR001680">
    <property type="entry name" value="WD40_rpt"/>
</dbReference>
<dbReference type="InterPro" id="IPR036322">
    <property type="entry name" value="WD40_repeat_dom_sf"/>
</dbReference>